<dbReference type="Proteomes" id="UP000237347">
    <property type="component" value="Unassembled WGS sequence"/>
</dbReference>
<protein>
    <submittedName>
        <fullName evidence="3">3-phosphoshikimate 1-carboxyvinyltransferase 2</fullName>
    </submittedName>
</protein>
<evidence type="ECO:0000259" key="2">
    <source>
        <dbReference type="Pfam" id="PF00275"/>
    </source>
</evidence>
<keyword evidence="4" id="KW-1185">Reference proteome</keyword>
<organism evidence="3 4">
    <name type="scientific">Quercus suber</name>
    <name type="common">Cork oak</name>
    <dbReference type="NCBI Taxonomy" id="58331"/>
    <lineage>
        <taxon>Eukaryota</taxon>
        <taxon>Viridiplantae</taxon>
        <taxon>Streptophyta</taxon>
        <taxon>Embryophyta</taxon>
        <taxon>Tracheophyta</taxon>
        <taxon>Spermatophyta</taxon>
        <taxon>Magnoliopsida</taxon>
        <taxon>eudicotyledons</taxon>
        <taxon>Gunneridae</taxon>
        <taxon>Pentapetalae</taxon>
        <taxon>rosids</taxon>
        <taxon>fabids</taxon>
        <taxon>Fagales</taxon>
        <taxon>Fagaceae</taxon>
        <taxon>Quercus</taxon>
    </lineage>
</organism>
<proteinExistence type="predicted"/>
<dbReference type="Pfam" id="PF00275">
    <property type="entry name" value="EPSP_synthase"/>
    <property type="match status" value="1"/>
</dbReference>
<dbReference type="GO" id="GO:0003866">
    <property type="term" value="F:3-phosphoshikimate 1-carboxyvinyltransferase activity"/>
    <property type="evidence" value="ECO:0007669"/>
    <property type="project" value="TreeGrafter"/>
</dbReference>
<evidence type="ECO:0000313" key="4">
    <source>
        <dbReference type="Proteomes" id="UP000237347"/>
    </source>
</evidence>
<dbReference type="EMBL" id="PKMF04000331">
    <property type="protein sequence ID" value="KAK7837355.1"/>
    <property type="molecule type" value="Genomic_DNA"/>
</dbReference>
<accession>A0AAW0KEU2</accession>
<dbReference type="PANTHER" id="PTHR21090">
    <property type="entry name" value="AROM/DEHYDROQUINATE SYNTHASE"/>
    <property type="match status" value="1"/>
</dbReference>
<evidence type="ECO:0000256" key="1">
    <source>
        <dbReference type="ARBA" id="ARBA00022679"/>
    </source>
</evidence>
<comment type="caution">
    <text evidence="3">The sequence shown here is derived from an EMBL/GenBank/DDBJ whole genome shotgun (WGS) entry which is preliminary data.</text>
</comment>
<dbReference type="InterPro" id="IPR001986">
    <property type="entry name" value="Enolpyruvate_Tfrase_dom"/>
</dbReference>
<reference evidence="3 4" key="1">
    <citation type="journal article" date="2018" name="Sci. Data">
        <title>The draft genome sequence of cork oak.</title>
        <authorList>
            <person name="Ramos A.M."/>
            <person name="Usie A."/>
            <person name="Barbosa P."/>
            <person name="Barros P.M."/>
            <person name="Capote T."/>
            <person name="Chaves I."/>
            <person name="Simoes F."/>
            <person name="Abreu I."/>
            <person name="Carrasquinho I."/>
            <person name="Faro C."/>
            <person name="Guimaraes J.B."/>
            <person name="Mendonca D."/>
            <person name="Nobrega F."/>
            <person name="Rodrigues L."/>
            <person name="Saibo N.J.M."/>
            <person name="Varela M.C."/>
            <person name="Egas C."/>
            <person name="Matos J."/>
            <person name="Miguel C.M."/>
            <person name="Oliveira M.M."/>
            <person name="Ricardo C.P."/>
            <person name="Goncalves S."/>
        </authorList>
    </citation>
    <scope>NUCLEOTIDE SEQUENCE [LARGE SCALE GENOMIC DNA]</scope>
    <source>
        <strain evidence="4">cv. HL8</strain>
    </source>
</reference>
<gene>
    <name evidence="3" type="primary">EPSPS-2</name>
    <name evidence="3" type="ORF">CFP56_021349</name>
</gene>
<feature type="domain" description="Enolpyruvate transferase" evidence="2">
    <location>
        <begin position="30"/>
        <end position="228"/>
    </location>
</feature>
<dbReference type="InterPro" id="IPR013792">
    <property type="entry name" value="RNA3'P_cycl/enolpyr_Trfase_a/b"/>
</dbReference>
<dbReference type="GO" id="GO:0009423">
    <property type="term" value="P:chorismate biosynthetic process"/>
    <property type="evidence" value="ECO:0007669"/>
    <property type="project" value="TreeGrafter"/>
</dbReference>
<keyword evidence="1" id="KW-0808">Transferase</keyword>
<dbReference type="InterPro" id="IPR036968">
    <property type="entry name" value="Enolpyruvate_Tfrase_sf"/>
</dbReference>
<name>A0AAW0KEU2_QUESU</name>
<evidence type="ECO:0000313" key="3">
    <source>
        <dbReference type="EMBL" id="KAK7837355.1"/>
    </source>
</evidence>
<dbReference type="PANTHER" id="PTHR21090:SF5">
    <property type="entry name" value="PENTAFUNCTIONAL AROM POLYPEPTIDE"/>
    <property type="match status" value="1"/>
</dbReference>
<sequence>MPDVAMTLAVVGLFADGPTAIRDSMSPGNEGNASSASYFLACAAITVEGCGTSSLQTYNLRKFLRRWGARVTWSETSVTVTGPPRDSSKRKYLRAIDVNINKMPDVAMTLAVVGLFADGPTAIRDNVVKRDHCLQSKSTEGLTPEVNPRRQRMIAICTELRKLGATVEEGPDYCVITPPENLNVTTIDTYDDHRMAMAFSLAACGDVPVIINDPGCTRKSFPEYFKVLQRIIKH</sequence>
<dbReference type="Gene3D" id="3.65.10.10">
    <property type="entry name" value="Enolpyruvate transferase domain"/>
    <property type="match status" value="1"/>
</dbReference>
<dbReference type="AlphaFoldDB" id="A0AAW0KEU2"/>
<dbReference type="SUPFAM" id="SSF55205">
    <property type="entry name" value="EPT/RTPC-like"/>
    <property type="match status" value="1"/>
</dbReference>